<feature type="domain" description="Acyl-CoA oxidase/dehydrogenase middle" evidence="15">
    <location>
        <begin position="120"/>
        <end position="211"/>
    </location>
</feature>
<feature type="domain" description="Acyl-CoA dehydrogenase/oxidase N-terminal" evidence="16">
    <location>
        <begin position="10"/>
        <end position="115"/>
    </location>
</feature>
<dbReference type="InterPro" id="IPR009075">
    <property type="entry name" value="AcylCo_DH/oxidase_C"/>
</dbReference>
<dbReference type="InterPro" id="IPR006089">
    <property type="entry name" value="Acyl-CoA_DH_CS"/>
</dbReference>
<protein>
    <recommendedName>
        <fullName evidence="11">short-chain 2-methylacyl-CoA dehydrogenase</fullName>
        <ecNumber evidence="11">1.3.8.5</ecNumber>
    </recommendedName>
</protein>
<dbReference type="OrthoDB" id="9765339at2"/>
<dbReference type="PANTHER" id="PTHR43884">
    <property type="entry name" value="ACYL-COA DEHYDROGENASE"/>
    <property type="match status" value="1"/>
</dbReference>
<dbReference type="SUPFAM" id="SSF47203">
    <property type="entry name" value="Acyl-CoA dehydrogenase C-terminal domain-like"/>
    <property type="match status" value="1"/>
</dbReference>
<organism evidence="17 18">
    <name type="scientific">Amycolatopsis vastitatis</name>
    <dbReference type="NCBI Taxonomy" id="1905142"/>
    <lineage>
        <taxon>Bacteria</taxon>
        <taxon>Bacillati</taxon>
        <taxon>Actinomycetota</taxon>
        <taxon>Actinomycetes</taxon>
        <taxon>Pseudonocardiales</taxon>
        <taxon>Pseudonocardiaceae</taxon>
        <taxon>Amycolatopsis</taxon>
    </lineage>
</organism>
<dbReference type="Pfam" id="PF02770">
    <property type="entry name" value="Acyl-CoA_dh_M"/>
    <property type="match status" value="1"/>
</dbReference>
<keyword evidence="6 13" id="KW-0274">FAD</keyword>
<evidence type="ECO:0000256" key="8">
    <source>
        <dbReference type="ARBA" id="ARBA00023002"/>
    </source>
</evidence>
<keyword evidence="5 13" id="KW-0285">Flavoprotein</keyword>
<comment type="caution">
    <text evidence="17">The sequence shown here is derived from an EMBL/GenBank/DDBJ whole genome shotgun (WGS) entry which is preliminary data.</text>
</comment>
<name>A0A229TBY8_9PSEU</name>
<dbReference type="Pfam" id="PF02771">
    <property type="entry name" value="Acyl-CoA_dh_N"/>
    <property type="match status" value="1"/>
</dbReference>
<keyword evidence="18" id="KW-1185">Reference proteome</keyword>
<keyword evidence="9" id="KW-0443">Lipid metabolism</keyword>
<dbReference type="InterPro" id="IPR006091">
    <property type="entry name" value="Acyl-CoA_Oxase/DH_mid-dom"/>
</dbReference>
<feature type="domain" description="Acyl-CoA dehydrogenase/oxidase C-terminal" evidence="14">
    <location>
        <begin position="224"/>
        <end position="372"/>
    </location>
</feature>
<dbReference type="PROSITE" id="PS00072">
    <property type="entry name" value="ACYL_COA_DH_1"/>
    <property type="match status" value="1"/>
</dbReference>
<dbReference type="PIRSF" id="PIRSF016578">
    <property type="entry name" value="HsaA"/>
    <property type="match status" value="1"/>
</dbReference>
<dbReference type="EMBL" id="NMUL01000010">
    <property type="protein sequence ID" value="OXM68451.1"/>
    <property type="molecule type" value="Genomic_DNA"/>
</dbReference>
<evidence type="ECO:0000256" key="3">
    <source>
        <dbReference type="ARBA" id="ARBA00009347"/>
    </source>
</evidence>
<dbReference type="InterPro" id="IPR036250">
    <property type="entry name" value="AcylCo_DH-like_C"/>
</dbReference>
<dbReference type="GO" id="GO:0050660">
    <property type="term" value="F:flavin adenine dinucleotide binding"/>
    <property type="evidence" value="ECO:0007669"/>
    <property type="project" value="InterPro"/>
</dbReference>
<evidence type="ECO:0000313" key="17">
    <source>
        <dbReference type="EMBL" id="OXM68451.1"/>
    </source>
</evidence>
<comment type="catalytic activity">
    <reaction evidence="12">
        <text>2-methylbutanoyl-CoA + oxidized [electron-transfer flavoprotein] + H(+) = (2E)-2-methylbut-2-enoyl-CoA + reduced [electron-transfer flavoprotein]</text>
        <dbReference type="Rhea" id="RHEA:43780"/>
        <dbReference type="Rhea" id="RHEA-COMP:10685"/>
        <dbReference type="Rhea" id="RHEA-COMP:10686"/>
        <dbReference type="ChEBI" id="CHEBI:15378"/>
        <dbReference type="ChEBI" id="CHEBI:57336"/>
        <dbReference type="ChEBI" id="CHEBI:57337"/>
        <dbReference type="ChEBI" id="CHEBI:57692"/>
        <dbReference type="ChEBI" id="CHEBI:58307"/>
        <dbReference type="EC" id="1.3.8.5"/>
    </reaction>
    <physiologicalReaction direction="left-to-right" evidence="12">
        <dbReference type="Rhea" id="RHEA:43781"/>
    </physiologicalReaction>
</comment>
<evidence type="ECO:0000256" key="11">
    <source>
        <dbReference type="ARBA" id="ARBA00039036"/>
    </source>
</evidence>
<evidence type="ECO:0000256" key="9">
    <source>
        <dbReference type="ARBA" id="ARBA00023098"/>
    </source>
</evidence>
<dbReference type="InterPro" id="IPR013786">
    <property type="entry name" value="AcylCoA_DH/ox_N"/>
</dbReference>
<sequence length="385" mass="40768">MNSPLEPDPAWRAKIRDFAQRAVAPLVSKMDAEERIDDGLVASLFAEGLMGVEIPEAYGGAGRDLLSSAVVIEELARVDPGVAVFVDVQNALVVSALSRHGDGDQKRRYLPRLATSAVGAYALSEEESGSDAFAMGTEATADGTGFRITGRKHWTTNAAEASLFVVFAKVGDGGVGTFLVDADTPGLRVGERASKLGIRASSTCAVEFDDVPVGAEDVLGGVHDGRTNAIETLNIGKIGIAAQMIGLAQGALDAAFGYARRRRQFGEPIISFQGVRFPLARLAAELDAARTYLYHTIAVLDTLPFAKRLTATATAKFLAAEVAERAASQAVETLGGNGYSTAFPVEKFYRDTKIGKIYEGTTNMQLRAIAAGHLGTDEREGVSPW</sequence>
<comment type="subunit">
    <text evidence="4">Homotetramer.</text>
</comment>
<dbReference type="Proteomes" id="UP000215199">
    <property type="component" value="Unassembled WGS sequence"/>
</dbReference>
<dbReference type="InterPro" id="IPR046373">
    <property type="entry name" value="Acyl-CoA_Oxase/DH_mid-dom_sf"/>
</dbReference>
<keyword evidence="7" id="KW-0276">Fatty acid metabolism</keyword>
<evidence type="ECO:0000256" key="10">
    <source>
        <dbReference type="ARBA" id="ARBA00037895"/>
    </source>
</evidence>
<dbReference type="Gene3D" id="1.20.140.10">
    <property type="entry name" value="Butyryl-CoA Dehydrogenase, subunit A, domain 3"/>
    <property type="match status" value="1"/>
</dbReference>
<dbReference type="FunFam" id="1.10.540.10:FF:000026">
    <property type="entry name" value="Acyl-CoA dehydrogenase medium chain"/>
    <property type="match status" value="1"/>
</dbReference>
<dbReference type="InterPro" id="IPR037069">
    <property type="entry name" value="AcylCoA_DH/ox_N_sf"/>
</dbReference>
<gene>
    <name evidence="17" type="ORF">CF165_13145</name>
</gene>
<dbReference type="Gene3D" id="2.40.110.10">
    <property type="entry name" value="Butyryl-CoA Dehydrogenase, subunit A, domain 2"/>
    <property type="match status" value="1"/>
</dbReference>
<comment type="similarity">
    <text evidence="3 13">Belongs to the acyl-CoA dehydrogenase family.</text>
</comment>
<evidence type="ECO:0000256" key="12">
    <source>
        <dbReference type="ARBA" id="ARBA00048235"/>
    </source>
</evidence>
<dbReference type="Gene3D" id="1.10.540.10">
    <property type="entry name" value="Acyl-CoA dehydrogenase/oxidase, N-terminal domain"/>
    <property type="match status" value="1"/>
</dbReference>
<evidence type="ECO:0000313" key="18">
    <source>
        <dbReference type="Proteomes" id="UP000215199"/>
    </source>
</evidence>
<dbReference type="SUPFAM" id="SSF56645">
    <property type="entry name" value="Acyl-CoA dehydrogenase NM domain-like"/>
    <property type="match status" value="1"/>
</dbReference>
<comment type="pathway">
    <text evidence="10">Amino-acid degradation; L-isoleucine degradation.</text>
</comment>
<evidence type="ECO:0000259" key="14">
    <source>
        <dbReference type="Pfam" id="PF00441"/>
    </source>
</evidence>
<dbReference type="Pfam" id="PF00441">
    <property type="entry name" value="Acyl-CoA_dh_1"/>
    <property type="match status" value="1"/>
</dbReference>
<dbReference type="PANTHER" id="PTHR43884:SF1">
    <property type="entry name" value="SHORT_BRANCHED CHAIN SPECIFIC ACYL-COA DEHYDROGENASE, MITOCHONDRIAL"/>
    <property type="match status" value="1"/>
</dbReference>
<dbReference type="RefSeq" id="WP_093947773.1">
    <property type="nucleotide sequence ID" value="NZ_NMUL01000010.1"/>
</dbReference>
<keyword evidence="8 13" id="KW-0560">Oxidoreductase</keyword>
<evidence type="ECO:0000256" key="5">
    <source>
        <dbReference type="ARBA" id="ARBA00022630"/>
    </source>
</evidence>
<proteinExistence type="inferred from homology"/>
<accession>A0A229TBY8</accession>
<reference evidence="18" key="1">
    <citation type="submission" date="2017-07" db="EMBL/GenBank/DDBJ databases">
        <title>Comparative genome mining reveals phylogenetic distribution patterns of secondary metabolites in Amycolatopsis.</title>
        <authorList>
            <person name="Adamek M."/>
            <person name="Alanjary M."/>
            <person name="Sales-Ortells H."/>
            <person name="Goodfellow M."/>
            <person name="Bull A.T."/>
            <person name="Kalinowski J."/>
            <person name="Ziemert N."/>
        </authorList>
    </citation>
    <scope>NUCLEOTIDE SEQUENCE [LARGE SCALE GENOMIC DNA]</scope>
    <source>
        <strain evidence="18">H5</strain>
    </source>
</reference>
<comment type="pathway">
    <text evidence="2">Lipid metabolism; mitochondrial fatty acid beta-oxidation.</text>
</comment>
<dbReference type="GO" id="GO:0003853">
    <property type="term" value="F:short-chain 2-methyl fatty acyl-CoA dehydrogenase activity"/>
    <property type="evidence" value="ECO:0007669"/>
    <property type="project" value="UniProtKB-EC"/>
</dbReference>
<evidence type="ECO:0000256" key="7">
    <source>
        <dbReference type="ARBA" id="ARBA00022832"/>
    </source>
</evidence>
<evidence type="ECO:0000256" key="6">
    <source>
        <dbReference type="ARBA" id="ARBA00022827"/>
    </source>
</evidence>
<evidence type="ECO:0000259" key="16">
    <source>
        <dbReference type="Pfam" id="PF02771"/>
    </source>
</evidence>
<evidence type="ECO:0000256" key="4">
    <source>
        <dbReference type="ARBA" id="ARBA00011881"/>
    </source>
</evidence>
<dbReference type="EC" id="1.3.8.5" evidence="11"/>
<comment type="cofactor">
    <cofactor evidence="1 13">
        <name>FAD</name>
        <dbReference type="ChEBI" id="CHEBI:57692"/>
    </cofactor>
</comment>
<dbReference type="AlphaFoldDB" id="A0A229TBY8"/>
<evidence type="ECO:0000259" key="15">
    <source>
        <dbReference type="Pfam" id="PF02770"/>
    </source>
</evidence>
<evidence type="ECO:0000256" key="13">
    <source>
        <dbReference type="RuleBase" id="RU362125"/>
    </source>
</evidence>
<evidence type="ECO:0000256" key="1">
    <source>
        <dbReference type="ARBA" id="ARBA00001974"/>
    </source>
</evidence>
<dbReference type="FunFam" id="1.20.140.10:FF:000004">
    <property type="entry name" value="Acyl-CoA dehydrogenase FadE25"/>
    <property type="match status" value="1"/>
</dbReference>
<dbReference type="GO" id="GO:0006631">
    <property type="term" value="P:fatty acid metabolic process"/>
    <property type="evidence" value="ECO:0007669"/>
    <property type="project" value="UniProtKB-KW"/>
</dbReference>
<dbReference type="InterPro" id="IPR009100">
    <property type="entry name" value="AcylCoA_DH/oxidase_NM_dom_sf"/>
</dbReference>
<evidence type="ECO:0000256" key="2">
    <source>
        <dbReference type="ARBA" id="ARBA00005198"/>
    </source>
</evidence>